<dbReference type="PANTHER" id="PTHR43410">
    <property type="entry name" value="NITRIC OXIDE SYNTHASE OXYGENASE"/>
    <property type="match status" value="1"/>
</dbReference>
<keyword evidence="5 10" id="KW-0349">Heme</keyword>
<evidence type="ECO:0000256" key="2">
    <source>
        <dbReference type="ARBA" id="ARBA00005411"/>
    </source>
</evidence>
<comment type="miscellaneous">
    <text evidence="10">This protein is similar to the oxygenase domain of eukaryotic nitric oxide synthases but lacks the reductase domain which, in eukaryotes, is responsible for transfer of electrons to the ferric heme during nitric oxide synthesis.</text>
</comment>
<comment type="catalytic activity">
    <reaction evidence="9">
        <text>3 reduced [flavodoxin] + 2 L-arginine + 4 O2 = 3 oxidized [flavodoxin] + 2 L-citrulline + 2 nitric oxide + 4 H2O + 5 H(+)</text>
        <dbReference type="Rhea" id="RHEA:52324"/>
        <dbReference type="Rhea" id="RHEA-COMP:10622"/>
        <dbReference type="Rhea" id="RHEA-COMP:10623"/>
        <dbReference type="ChEBI" id="CHEBI:15377"/>
        <dbReference type="ChEBI" id="CHEBI:15378"/>
        <dbReference type="ChEBI" id="CHEBI:15379"/>
        <dbReference type="ChEBI" id="CHEBI:16480"/>
        <dbReference type="ChEBI" id="CHEBI:32682"/>
        <dbReference type="ChEBI" id="CHEBI:57618"/>
        <dbReference type="ChEBI" id="CHEBI:57743"/>
        <dbReference type="ChEBI" id="CHEBI:58210"/>
        <dbReference type="EC" id="1.14.14.47"/>
    </reaction>
</comment>
<keyword evidence="8 10" id="KW-0408">Iron</keyword>
<dbReference type="InterPro" id="IPR050607">
    <property type="entry name" value="NOS"/>
</dbReference>
<keyword evidence="6 10" id="KW-0479">Metal-binding</keyword>
<evidence type="ECO:0000256" key="9">
    <source>
        <dbReference type="ARBA" id="ARBA00048713"/>
    </source>
</evidence>
<evidence type="ECO:0000256" key="3">
    <source>
        <dbReference type="ARBA" id="ARBA00012735"/>
    </source>
</evidence>
<dbReference type="CDD" id="cd00575">
    <property type="entry name" value="NOS_oxygenase"/>
    <property type="match status" value="1"/>
</dbReference>
<evidence type="ECO:0000313" key="13">
    <source>
        <dbReference type="EMBL" id="WKK79829.1"/>
    </source>
</evidence>
<evidence type="ECO:0000256" key="7">
    <source>
        <dbReference type="ARBA" id="ARBA00023002"/>
    </source>
</evidence>
<dbReference type="GO" id="GO:0020037">
    <property type="term" value="F:heme binding"/>
    <property type="evidence" value="ECO:0007669"/>
    <property type="project" value="InterPro"/>
</dbReference>
<dbReference type="InterPro" id="IPR017142">
    <property type="entry name" value="Nitric_oxide_synthase_Oase-su"/>
</dbReference>
<protein>
    <recommendedName>
        <fullName evidence="4 10">Nitric oxide synthase oxygenase</fullName>
        <ecNumber evidence="3 10">1.14.14.47</ecNumber>
    </recommendedName>
</protein>
<comment type="function">
    <text evidence="10">Catalyzes the production of nitric oxide.</text>
</comment>
<dbReference type="InterPro" id="IPR036119">
    <property type="entry name" value="NOS_N_sf"/>
</dbReference>
<dbReference type="PANTHER" id="PTHR43410:SF1">
    <property type="entry name" value="NITRIC OXIDE SYNTHASE"/>
    <property type="match status" value="1"/>
</dbReference>
<comment type="subunit">
    <text evidence="10">Homodimer.</text>
</comment>
<dbReference type="EMBL" id="CP129968">
    <property type="protein sequence ID" value="WKK79829.1"/>
    <property type="molecule type" value="Genomic_DNA"/>
</dbReference>
<dbReference type="InterPro" id="IPR044940">
    <property type="entry name" value="NOS_dom_2"/>
</dbReference>
<dbReference type="Proteomes" id="UP001232019">
    <property type="component" value="Chromosome"/>
</dbReference>
<dbReference type="GO" id="GO:0004517">
    <property type="term" value="F:nitric-oxide synthase activity"/>
    <property type="evidence" value="ECO:0007669"/>
    <property type="project" value="InterPro"/>
</dbReference>
<dbReference type="GO" id="GO:0046872">
    <property type="term" value="F:metal ion binding"/>
    <property type="evidence" value="ECO:0007669"/>
    <property type="project" value="UniProtKB-KW"/>
</dbReference>
<dbReference type="RefSeq" id="WP_302124078.1">
    <property type="nucleotide sequence ID" value="NZ_CP129968.2"/>
</dbReference>
<dbReference type="SUPFAM" id="SSF56512">
    <property type="entry name" value="Nitric oxide (NO) synthase oxygenase domain"/>
    <property type="match status" value="1"/>
</dbReference>
<evidence type="ECO:0000256" key="10">
    <source>
        <dbReference type="PIRNR" id="PIRNR037219"/>
    </source>
</evidence>
<proteinExistence type="inferred from homology"/>
<dbReference type="Gene3D" id="3.90.440.10">
    <property type="entry name" value="Nitric Oxide Synthase,Heme Domain,Chain A domain 2"/>
    <property type="match status" value="1"/>
</dbReference>
<evidence type="ECO:0000256" key="6">
    <source>
        <dbReference type="ARBA" id="ARBA00022723"/>
    </source>
</evidence>
<dbReference type="InterPro" id="IPR004030">
    <property type="entry name" value="NOS_N"/>
</dbReference>
<evidence type="ECO:0000256" key="11">
    <source>
        <dbReference type="PIRSR" id="PIRSR037219-1"/>
    </source>
</evidence>
<feature type="binding site" description="axial binding residue" evidence="11">
    <location>
        <position position="62"/>
    </location>
    <ligand>
        <name>heme</name>
        <dbReference type="ChEBI" id="CHEBI:30413"/>
    </ligand>
    <ligandPart>
        <name>Fe</name>
        <dbReference type="ChEBI" id="CHEBI:18248"/>
    </ligandPart>
</feature>
<evidence type="ECO:0000256" key="1">
    <source>
        <dbReference type="ARBA" id="ARBA00001971"/>
    </source>
</evidence>
<dbReference type="InterPro" id="IPR044943">
    <property type="entry name" value="NOS_dom_1"/>
</dbReference>
<dbReference type="InterPro" id="IPR044944">
    <property type="entry name" value="NOS_dom_3"/>
</dbReference>
<reference evidence="13" key="1">
    <citation type="submission" date="2023-08" db="EMBL/GenBank/DDBJ databases">
        <title>Comparative genomics and taxonomic characterization of three novel marine species of genus Marivirga.</title>
        <authorList>
            <person name="Muhammad N."/>
            <person name="Kim S.-G."/>
        </authorList>
    </citation>
    <scope>NUCLEOTIDE SEQUENCE</scope>
    <source>
        <strain evidence="13">BKB1-2</strain>
    </source>
</reference>
<dbReference type="Pfam" id="PF02898">
    <property type="entry name" value="NO_synthase"/>
    <property type="match status" value="1"/>
</dbReference>
<evidence type="ECO:0000256" key="5">
    <source>
        <dbReference type="ARBA" id="ARBA00022617"/>
    </source>
</evidence>
<keyword evidence="7 10" id="KW-0560">Oxidoreductase</keyword>
<evidence type="ECO:0000256" key="8">
    <source>
        <dbReference type="ARBA" id="ARBA00023004"/>
    </source>
</evidence>
<organism evidence="13">
    <name type="scientific">Marivirga arenosa</name>
    <dbReference type="NCBI Taxonomy" id="3059076"/>
    <lineage>
        <taxon>Bacteria</taxon>
        <taxon>Pseudomonadati</taxon>
        <taxon>Bacteroidota</taxon>
        <taxon>Cytophagia</taxon>
        <taxon>Cytophagales</taxon>
        <taxon>Marivirgaceae</taxon>
        <taxon>Marivirga</taxon>
    </lineage>
</organism>
<dbReference type="Gene3D" id="3.90.1230.10">
    <property type="entry name" value="Nitric Oxide Synthase, Chain A, domain 3"/>
    <property type="match status" value="1"/>
</dbReference>
<comment type="cofactor">
    <cofactor evidence="1 10 11">
        <name>heme</name>
        <dbReference type="ChEBI" id="CHEBI:30413"/>
    </cofactor>
</comment>
<dbReference type="PROSITE" id="PS60001">
    <property type="entry name" value="NOS"/>
    <property type="match status" value="1"/>
</dbReference>
<dbReference type="PIRSF" id="PIRSF037219">
    <property type="entry name" value="NOS_oxygenase"/>
    <property type="match status" value="1"/>
</dbReference>
<dbReference type="Gene3D" id="3.90.340.10">
    <property type="entry name" value="Nitric Oxide Synthase, Chain A, domain 1"/>
    <property type="match status" value="1"/>
</dbReference>
<dbReference type="GO" id="GO:0006809">
    <property type="term" value="P:nitric oxide biosynthetic process"/>
    <property type="evidence" value="ECO:0007669"/>
    <property type="project" value="InterPro"/>
</dbReference>
<sequence>MQADFKRATEFIQQYYQENKLANVDDRLSEIQNEIELSGTYTLRNEELNYGCKLAWRNSNRCIGRLFWNSLKIKDKRELTSELQIFEALKSHIKYAFNKGKIRSVVSVFNPQNIKVYNQQLIRYAGYRLKDGSVKGDPEMVEFTSYCIKLGWKANFGEFDVLPIVIQLHDYKPVLFDLPKDIIPEVKLEHPRYSWFKDLKLKWYAVPIISNMVLEIGGIQYHTAPFSGWYMSTEIASRNLADSFRYNKLPLIAENLDLDISKNKILWKDHALLVLNEAVLYSFEKAGVQIVDHHSASEQFMKFVKLEQKNDREVTADWSWIVPPMASASLEVFHKEWNNQVKSPNFYYRSPFWQSGEEKQSQHSKCPFHIDSMH</sequence>
<accession>A0AA49JA31</accession>
<dbReference type="EC" id="1.14.14.47" evidence="3 10"/>
<name>A0AA49JA31_9BACT</name>
<evidence type="ECO:0000259" key="12">
    <source>
        <dbReference type="PROSITE" id="PS60001"/>
    </source>
</evidence>
<gene>
    <name evidence="13" type="ORF">QYS47_21465</name>
</gene>
<dbReference type="AlphaFoldDB" id="A0AA49JA31"/>
<dbReference type="KEGG" id="marp:QYS47_21465"/>
<comment type="similarity">
    <text evidence="2 10">Belongs to the NOS family. Bacterial NOS oxygenase subfamily.</text>
</comment>
<evidence type="ECO:0000256" key="4">
    <source>
        <dbReference type="ARBA" id="ARBA00018859"/>
    </source>
</evidence>
<feature type="domain" description="Nitric oxide synthase (NOS)" evidence="12">
    <location>
        <begin position="61"/>
        <end position="68"/>
    </location>
</feature>